<dbReference type="InterPro" id="IPR001452">
    <property type="entry name" value="SH3_domain"/>
</dbReference>
<keyword evidence="1 2" id="KW-0728">SH3 domain</keyword>
<proteinExistence type="predicted"/>
<feature type="compositionally biased region" description="Low complexity" evidence="3">
    <location>
        <begin position="163"/>
        <end position="173"/>
    </location>
</feature>
<feature type="region of interest" description="Disordered" evidence="3">
    <location>
        <begin position="130"/>
        <end position="193"/>
    </location>
</feature>
<feature type="compositionally biased region" description="Basic and acidic residues" evidence="3">
    <location>
        <begin position="130"/>
        <end position="143"/>
    </location>
</feature>
<evidence type="ECO:0000256" key="3">
    <source>
        <dbReference type="SAM" id="MobiDB-lite"/>
    </source>
</evidence>
<gene>
    <name evidence="5" type="ORF">Pcinc_007031</name>
</gene>
<evidence type="ECO:0000256" key="2">
    <source>
        <dbReference type="PROSITE-ProRule" id="PRU00192"/>
    </source>
</evidence>
<reference evidence="5" key="1">
    <citation type="submission" date="2023-10" db="EMBL/GenBank/DDBJ databases">
        <title>Genome assemblies of two species of porcelain crab, Petrolisthes cinctipes and Petrolisthes manimaculis (Anomura: Porcellanidae).</title>
        <authorList>
            <person name="Angst P."/>
        </authorList>
    </citation>
    <scope>NUCLEOTIDE SEQUENCE</scope>
    <source>
        <strain evidence="5">PB745_01</strain>
        <tissue evidence="5">Gill</tissue>
    </source>
</reference>
<comment type="caution">
    <text evidence="5">The sequence shown here is derived from an EMBL/GenBank/DDBJ whole genome shotgun (WGS) entry which is preliminary data.</text>
</comment>
<dbReference type="InterPro" id="IPR036028">
    <property type="entry name" value="SH3-like_dom_sf"/>
</dbReference>
<feature type="region of interest" description="Disordered" evidence="3">
    <location>
        <begin position="208"/>
        <end position="231"/>
    </location>
</feature>
<dbReference type="Pfam" id="PF07653">
    <property type="entry name" value="SH3_2"/>
    <property type="match status" value="1"/>
</dbReference>
<dbReference type="AlphaFoldDB" id="A0AAE1GA72"/>
<dbReference type="EMBL" id="JAWQEG010000515">
    <property type="protein sequence ID" value="KAK3888930.1"/>
    <property type="molecule type" value="Genomic_DNA"/>
</dbReference>
<dbReference type="SUPFAM" id="SSF50044">
    <property type="entry name" value="SH3-domain"/>
    <property type="match status" value="1"/>
</dbReference>
<name>A0AAE1GA72_PETCI</name>
<evidence type="ECO:0000256" key="1">
    <source>
        <dbReference type="ARBA" id="ARBA00022443"/>
    </source>
</evidence>
<feature type="compositionally biased region" description="Basic and acidic residues" evidence="3">
    <location>
        <begin position="208"/>
        <end position="229"/>
    </location>
</feature>
<feature type="compositionally biased region" description="Basic and acidic residues" evidence="3">
    <location>
        <begin position="176"/>
        <end position="186"/>
    </location>
</feature>
<dbReference type="Gene3D" id="2.30.30.40">
    <property type="entry name" value="SH3 Domains"/>
    <property type="match status" value="1"/>
</dbReference>
<organism evidence="5 6">
    <name type="scientific">Petrolisthes cinctipes</name>
    <name type="common">Flat porcelain crab</name>
    <dbReference type="NCBI Taxonomy" id="88211"/>
    <lineage>
        <taxon>Eukaryota</taxon>
        <taxon>Metazoa</taxon>
        <taxon>Ecdysozoa</taxon>
        <taxon>Arthropoda</taxon>
        <taxon>Crustacea</taxon>
        <taxon>Multicrustacea</taxon>
        <taxon>Malacostraca</taxon>
        <taxon>Eumalacostraca</taxon>
        <taxon>Eucarida</taxon>
        <taxon>Decapoda</taxon>
        <taxon>Pleocyemata</taxon>
        <taxon>Anomura</taxon>
        <taxon>Galatheoidea</taxon>
        <taxon>Porcellanidae</taxon>
        <taxon>Petrolisthes</taxon>
    </lineage>
</organism>
<feature type="domain" description="SH3" evidence="4">
    <location>
        <begin position="251"/>
        <end position="311"/>
    </location>
</feature>
<dbReference type="Proteomes" id="UP001286313">
    <property type="component" value="Unassembled WGS sequence"/>
</dbReference>
<feature type="non-terminal residue" evidence="5">
    <location>
        <position position="1"/>
    </location>
</feature>
<feature type="compositionally biased region" description="Basic and acidic residues" evidence="3">
    <location>
        <begin position="150"/>
        <end position="162"/>
    </location>
</feature>
<sequence length="322" mass="37732">MEIHQAVADFSEDLVLAYLRERSEAVGIPTTFSVSDGDGDGRDTCSSDDDRLEANHREYEPDRKTMVEVERSAYWNETERKTLERSKYWDETERKTLERSKYWDETERKPLERYTHRDVEAVERKSQLERRGVYGDEMEEKKKNSSSLERNAHNRNDMERKPQQQQQQQQQQQENKYYDRESRDVRCTTSVRAKQRATSIDSGVCVDAKRENVNNQPHVRENEEREPRPQRMTNERCFNSRTVLSSGAVESTDEQASCLENTCGNSLVLAFRKGDVFAVLDRDSAIWLGVLALRSARVGYVPSNYLKFVEERHLWLTKEGQE</sequence>
<dbReference type="PROSITE" id="PS50002">
    <property type="entry name" value="SH3"/>
    <property type="match status" value="1"/>
</dbReference>
<keyword evidence="6" id="KW-1185">Reference proteome</keyword>
<protein>
    <recommendedName>
        <fullName evidence="4">SH3 domain-containing protein</fullName>
    </recommendedName>
</protein>
<evidence type="ECO:0000313" key="6">
    <source>
        <dbReference type="Proteomes" id="UP001286313"/>
    </source>
</evidence>
<evidence type="ECO:0000313" key="5">
    <source>
        <dbReference type="EMBL" id="KAK3888930.1"/>
    </source>
</evidence>
<evidence type="ECO:0000259" key="4">
    <source>
        <dbReference type="PROSITE" id="PS50002"/>
    </source>
</evidence>
<accession>A0AAE1GA72</accession>